<dbReference type="Proteomes" id="UP001197247">
    <property type="component" value="Unassembled WGS sequence"/>
</dbReference>
<dbReference type="InterPro" id="IPR051455">
    <property type="entry name" value="Bact_solute-bind_prot3"/>
</dbReference>
<evidence type="ECO:0000259" key="8">
    <source>
        <dbReference type="SMART" id="SM00079"/>
    </source>
</evidence>
<feature type="chain" id="PRO_5047408842" evidence="6">
    <location>
        <begin position="24"/>
        <end position="334"/>
    </location>
</feature>
<sequence length="334" mass="35106">MKRTRLLTAAAASALVLAGCGSAAPATSSSAVAVAQPAAVAADGSTTCEQDGKPAVASIDPGSITTNPSSWPGGSTMADIRKSKKLTVGVAGDVKLWGSRNPTTGQLEGFDIDVLKRVAQEIGPDVKIEYKVLSFADRLDRLNDRSVQLVAHTMTINCDRWFGGESTDGAYIDFSTEYYEAGQKVLVRSDSEASDIGDLANETVCAAKGSTSLASIQDRVAEPVEVDEVGECLVLFQEGEVSAITGDDTVLAGFAAQDPYAKVVGNAFSTVPYGIGITPDDTNFTRFVNAVLEEMRSDGTLDKLYDKWMAGNGTRPAVPEAVYGRSETALKDRG</sequence>
<evidence type="ECO:0000256" key="2">
    <source>
        <dbReference type="ARBA" id="ARBA00022448"/>
    </source>
</evidence>
<accession>A0ABS5TCY2</accession>
<dbReference type="PANTHER" id="PTHR30085">
    <property type="entry name" value="AMINO ACID ABC TRANSPORTER PERMEASE"/>
    <property type="match status" value="1"/>
</dbReference>
<dbReference type="SUPFAM" id="SSF53850">
    <property type="entry name" value="Periplasmic binding protein-like II"/>
    <property type="match status" value="1"/>
</dbReference>
<dbReference type="SMART" id="SM00062">
    <property type="entry name" value="PBPb"/>
    <property type="match status" value="1"/>
</dbReference>
<evidence type="ECO:0000256" key="6">
    <source>
        <dbReference type="SAM" id="SignalP"/>
    </source>
</evidence>
<feature type="domain" description="Solute-binding protein family 3/N-terminal" evidence="7">
    <location>
        <begin position="85"/>
        <end position="312"/>
    </location>
</feature>
<dbReference type="InterPro" id="IPR001320">
    <property type="entry name" value="Iontro_rcpt_C"/>
</dbReference>
<keyword evidence="10" id="KW-1185">Reference proteome</keyword>
<dbReference type="InterPro" id="IPR001638">
    <property type="entry name" value="Solute-binding_3/MltF_N"/>
</dbReference>
<evidence type="ECO:0000313" key="10">
    <source>
        <dbReference type="Proteomes" id="UP001197247"/>
    </source>
</evidence>
<feature type="domain" description="Ionotropic glutamate receptor C-terminal" evidence="8">
    <location>
        <begin position="85"/>
        <end position="311"/>
    </location>
</feature>
<protein>
    <submittedName>
        <fullName evidence="9">Glutamate ABC transporter substrate-binding protein</fullName>
    </submittedName>
</protein>
<dbReference type="PANTHER" id="PTHR30085:SF6">
    <property type="entry name" value="ABC TRANSPORTER GLUTAMINE-BINDING PROTEIN GLNH"/>
    <property type="match status" value="1"/>
</dbReference>
<dbReference type="EMBL" id="JAHBAY010000001">
    <property type="protein sequence ID" value="MBT0767938.1"/>
    <property type="molecule type" value="Genomic_DNA"/>
</dbReference>
<dbReference type="Pfam" id="PF00497">
    <property type="entry name" value="SBP_bac_3"/>
    <property type="match status" value="1"/>
</dbReference>
<proteinExistence type="inferred from homology"/>
<feature type="region of interest" description="Disordered" evidence="5">
    <location>
        <begin position="51"/>
        <end position="75"/>
    </location>
</feature>
<dbReference type="Gene3D" id="3.40.190.10">
    <property type="entry name" value="Periplasmic binding protein-like II"/>
    <property type="match status" value="2"/>
</dbReference>
<dbReference type="PROSITE" id="PS01039">
    <property type="entry name" value="SBP_BACTERIAL_3"/>
    <property type="match status" value="1"/>
</dbReference>
<comment type="similarity">
    <text evidence="1 4">Belongs to the bacterial solute-binding protein 3 family.</text>
</comment>
<dbReference type="RefSeq" id="WP_214154202.1">
    <property type="nucleotide sequence ID" value="NZ_JAHBAY010000001.1"/>
</dbReference>
<dbReference type="CDD" id="cd13690">
    <property type="entry name" value="PBP2_GluB"/>
    <property type="match status" value="1"/>
</dbReference>
<comment type="caution">
    <text evidence="9">The sequence shown here is derived from an EMBL/GenBank/DDBJ whole genome shotgun (WGS) entry which is preliminary data.</text>
</comment>
<dbReference type="SMART" id="SM00079">
    <property type="entry name" value="PBPe"/>
    <property type="match status" value="1"/>
</dbReference>
<keyword evidence="3 6" id="KW-0732">Signal</keyword>
<name>A0ABS5TCY2_9ACTN</name>
<evidence type="ECO:0000256" key="3">
    <source>
        <dbReference type="ARBA" id="ARBA00022729"/>
    </source>
</evidence>
<dbReference type="InterPro" id="IPR018313">
    <property type="entry name" value="SBP_3_CS"/>
</dbReference>
<evidence type="ECO:0000313" key="9">
    <source>
        <dbReference type="EMBL" id="MBT0767938.1"/>
    </source>
</evidence>
<feature type="compositionally biased region" description="Polar residues" evidence="5">
    <location>
        <begin position="63"/>
        <end position="73"/>
    </location>
</feature>
<evidence type="ECO:0000256" key="5">
    <source>
        <dbReference type="SAM" id="MobiDB-lite"/>
    </source>
</evidence>
<organism evidence="9 10">
    <name type="scientific">Kineosporia corallincola</name>
    <dbReference type="NCBI Taxonomy" id="2835133"/>
    <lineage>
        <taxon>Bacteria</taxon>
        <taxon>Bacillati</taxon>
        <taxon>Actinomycetota</taxon>
        <taxon>Actinomycetes</taxon>
        <taxon>Kineosporiales</taxon>
        <taxon>Kineosporiaceae</taxon>
        <taxon>Kineosporia</taxon>
    </lineage>
</organism>
<reference evidence="9 10" key="1">
    <citation type="submission" date="2021-05" db="EMBL/GenBank/DDBJ databases">
        <title>Kineosporia and Streptomyces sp. nov. two new marine actinobacteria isolated from Coral.</title>
        <authorList>
            <person name="Buangrab K."/>
            <person name="Sutthacheep M."/>
            <person name="Yeemin T."/>
            <person name="Harunari E."/>
            <person name="Igarashi Y."/>
            <person name="Kanchanasin P."/>
            <person name="Tanasupawat S."/>
            <person name="Phongsopitanun W."/>
        </authorList>
    </citation>
    <scope>NUCLEOTIDE SEQUENCE [LARGE SCALE GENOMIC DNA]</scope>
    <source>
        <strain evidence="9 10">J2-2</strain>
    </source>
</reference>
<gene>
    <name evidence="9" type="ORF">KIH74_03325</name>
</gene>
<evidence type="ECO:0000256" key="1">
    <source>
        <dbReference type="ARBA" id="ARBA00010333"/>
    </source>
</evidence>
<evidence type="ECO:0000259" key="7">
    <source>
        <dbReference type="SMART" id="SM00062"/>
    </source>
</evidence>
<feature type="signal peptide" evidence="6">
    <location>
        <begin position="1"/>
        <end position="23"/>
    </location>
</feature>
<dbReference type="PROSITE" id="PS51257">
    <property type="entry name" value="PROKAR_LIPOPROTEIN"/>
    <property type="match status" value="1"/>
</dbReference>
<evidence type="ECO:0000256" key="4">
    <source>
        <dbReference type="RuleBase" id="RU003744"/>
    </source>
</evidence>
<keyword evidence="2" id="KW-0813">Transport</keyword>